<evidence type="ECO:0000256" key="1">
    <source>
        <dbReference type="SAM" id="SignalP"/>
    </source>
</evidence>
<feature type="chain" id="PRO_5047241930" description="Transmembrane protein" evidence="1">
    <location>
        <begin position="22"/>
        <end position="101"/>
    </location>
</feature>
<accession>A0ABP0ZDS2</accession>
<dbReference type="EMBL" id="OZ021743">
    <property type="protein sequence ID" value="CAK9329496.1"/>
    <property type="molecule type" value="Genomic_DNA"/>
</dbReference>
<name>A0ABP0ZDS2_9ROSI</name>
<evidence type="ECO:0000313" key="3">
    <source>
        <dbReference type="Proteomes" id="UP001642487"/>
    </source>
</evidence>
<dbReference type="Proteomes" id="UP001642487">
    <property type="component" value="Chromosome 9"/>
</dbReference>
<evidence type="ECO:0008006" key="4">
    <source>
        <dbReference type="Google" id="ProtNLM"/>
    </source>
</evidence>
<organism evidence="2 3">
    <name type="scientific">Citrullus colocynthis</name>
    <name type="common">colocynth</name>
    <dbReference type="NCBI Taxonomy" id="252529"/>
    <lineage>
        <taxon>Eukaryota</taxon>
        <taxon>Viridiplantae</taxon>
        <taxon>Streptophyta</taxon>
        <taxon>Embryophyta</taxon>
        <taxon>Tracheophyta</taxon>
        <taxon>Spermatophyta</taxon>
        <taxon>Magnoliopsida</taxon>
        <taxon>eudicotyledons</taxon>
        <taxon>Gunneridae</taxon>
        <taxon>Pentapetalae</taxon>
        <taxon>rosids</taxon>
        <taxon>fabids</taxon>
        <taxon>Cucurbitales</taxon>
        <taxon>Cucurbitaceae</taxon>
        <taxon>Benincaseae</taxon>
        <taxon>Citrullus</taxon>
    </lineage>
</organism>
<keyword evidence="1" id="KW-0732">Signal</keyword>
<protein>
    <recommendedName>
        <fullName evidence="4">Transmembrane protein</fullName>
    </recommendedName>
</protein>
<evidence type="ECO:0000313" key="2">
    <source>
        <dbReference type="EMBL" id="CAK9329496.1"/>
    </source>
</evidence>
<keyword evidence="3" id="KW-1185">Reference proteome</keyword>
<sequence>MQAFLPRQLLILLLRPRVSRGANFPSSAFAFAVTALTFPSSAFVFSAAAPAFLLSLLSCVSRCASLSILCVCVFSRDASFPSSSAFTRFCCLQRSSPSSAS</sequence>
<proteinExistence type="predicted"/>
<reference evidence="2 3" key="1">
    <citation type="submission" date="2024-03" db="EMBL/GenBank/DDBJ databases">
        <authorList>
            <person name="Gkanogiannis A."/>
            <person name="Becerra Lopez-Lavalle L."/>
        </authorList>
    </citation>
    <scope>NUCLEOTIDE SEQUENCE [LARGE SCALE GENOMIC DNA]</scope>
</reference>
<feature type="non-terminal residue" evidence="2">
    <location>
        <position position="101"/>
    </location>
</feature>
<gene>
    <name evidence="2" type="ORF">CITCOLO1_LOCUS21962</name>
</gene>
<feature type="signal peptide" evidence="1">
    <location>
        <begin position="1"/>
        <end position="21"/>
    </location>
</feature>